<feature type="chain" id="PRO_5035359779" evidence="7">
    <location>
        <begin position="17"/>
        <end position="336"/>
    </location>
</feature>
<feature type="domain" description="Peptidase C1A papain C-terminal" evidence="8">
    <location>
        <begin position="123"/>
        <end position="334"/>
    </location>
</feature>
<dbReference type="PANTHER" id="PTHR12411">
    <property type="entry name" value="CYSTEINE PROTEASE FAMILY C1-RELATED"/>
    <property type="match status" value="1"/>
</dbReference>
<dbReference type="InterPro" id="IPR025660">
    <property type="entry name" value="Pept_his_AS"/>
</dbReference>
<dbReference type="Pfam" id="PF08246">
    <property type="entry name" value="Inhibitor_I29"/>
    <property type="match status" value="1"/>
</dbReference>
<reference evidence="10" key="2">
    <citation type="submission" date="2020-09" db="EMBL/GenBank/DDBJ databases">
        <authorList>
            <person name="Kikuchi T."/>
        </authorList>
    </citation>
    <scope>NUCLEOTIDE SEQUENCE</scope>
    <source>
        <strain evidence="10">Ka4C1</strain>
    </source>
</reference>
<evidence type="ECO:0000313" key="13">
    <source>
        <dbReference type="WBParaSite" id="BXY_0841800.1"/>
    </source>
</evidence>
<dbReference type="InterPro" id="IPR013201">
    <property type="entry name" value="Prot_inhib_I29"/>
</dbReference>
<dbReference type="InterPro" id="IPR039417">
    <property type="entry name" value="Peptidase_C1A_papain-like"/>
</dbReference>
<dbReference type="InterPro" id="IPR038765">
    <property type="entry name" value="Papain-like_cys_pep_sf"/>
</dbReference>
<dbReference type="FunFam" id="3.90.70.10:FF:000103">
    <property type="entry name" value="Hypothetical LOC496748"/>
    <property type="match status" value="1"/>
</dbReference>
<keyword evidence="7" id="KW-0732">Signal</keyword>
<feature type="domain" description="Cathepsin propeptide inhibitor" evidence="9">
    <location>
        <begin position="36"/>
        <end position="93"/>
    </location>
</feature>
<protein>
    <submittedName>
        <fullName evidence="10">(pine wood nematode) hypothetical protein</fullName>
    </submittedName>
</protein>
<keyword evidence="3" id="KW-0378">Hydrolase</keyword>
<keyword evidence="12" id="KW-1185">Reference proteome</keyword>
<keyword evidence="4" id="KW-0788">Thiol protease</keyword>
<dbReference type="CDD" id="cd02248">
    <property type="entry name" value="Peptidase_C1A"/>
    <property type="match status" value="1"/>
</dbReference>
<reference evidence="13" key="1">
    <citation type="submission" date="2016-11" db="UniProtKB">
        <authorList>
            <consortium name="WormBaseParasite"/>
        </authorList>
    </citation>
    <scope>IDENTIFICATION</scope>
</reference>
<evidence type="ECO:0000256" key="6">
    <source>
        <dbReference type="ARBA" id="ARBA00023157"/>
    </source>
</evidence>
<accession>A0A1I7S5Y2</accession>
<dbReference type="AlphaFoldDB" id="A0A1I7S5Y2"/>
<dbReference type="InterPro" id="IPR013128">
    <property type="entry name" value="Peptidase_C1A"/>
</dbReference>
<dbReference type="EMBL" id="CAJFDI010000001">
    <property type="protein sequence ID" value="CAD5208695.1"/>
    <property type="molecule type" value="Genomic_DNA"/>
</dbReference>
<dbReference type="SMR" id="A0A1I7S5Y2"/>
<comment type="similarity">
    <text evidence="1">Belongs to the peptidase C1 family.</text>
</comment>
<evidence type="ECO:0000256" key="7">
    <source>
        <dbReference type="SAM" id="SignalP"/>
    </source>
</evidence>
<dbReference type="SMART" id="SM00848">
    <property type="entry name" value="Inhibitor_I29"/>
    <property type="match status" value="1"/>
</dbReference>
<evidence type="ECO:0000259" key="9">
    <source>
        <dbReference type="SMART" id="SM00848"/>
    </source>
</evidence>
<keyword evidence="6" id="KW-1015">Disulfide bond</keyword>
<evidence type="ECO:0000256" key="1">
    <source>
        <dbReference type="ARBA" id="ARBA00008455"/>
    </source>
</evidence>
<name>A0A1I7S5Y2_BURXY</name>
<dbReference type="PROSITE" id="PS00139">
    <property type="entry name" value="THIOL_PROTEASE_CYS"/>
    <property type="match status" value="1"/>
</dbReference>
<evidence type="ECO:0000256" key="5">
    <source>
        <dbReference type="ARBA" id="ARBA00023145"/>
    </source>
</evidence>
<dbReference type="Pfam" id="PF00112">
    <property type="entry name" value="Peptidase_C1"/>
    <property type="match status" value="1"/>
</dbReference>
<dbReference type="Proteomes" id="UP000095284">
    <property type="component" value="Unplaced"/>
</dbReference>
<proteinExistence type="inferred from homology"/>
<evidence type="ECO:0000313" key="11">
    <source>
        <dbReference type="Proteomes" id="UP000095284"/>
    </source>
</evidence>
<keyword evidence="2" id="KW-0645">Protease</keyword>
<evidence type="ECO:0000256" key="2">
    <source>
        <dbReference type="ARBA" id="ARBA00022670"/>
    </source>
</evidence>
<keyword evidence="5" id="KW-0865">Zymogen</keyword>
<evidence type="ECO:0000259" key="8">
    <source>
        <dbReference type="SMART" id="SM00645"/>
    </source>
</evidence>
<feature type="signal peptide" evidence="7">
    <location>
        <begin position="1"/>
        <end position="16"/>
    </location>
</feature>
<sequence>MYRAVLLALLTLSASARLHGLEKKVTINELELFNGFQNFTKTFDKNYASLEEAFQRYQVYKANQLRLQELQQSEQGTATYGETQFMDLTPEEFRTFYLSNITVDSIPMRKLTVEELKELKSDAPTSLDHRQNGFVTGVKDQGKCGACWAFSVVGNIEGLWKKKSGDLVRLSEQELVDCDRRDKGCQGGNMLVTYSEIIRLGGLVKEEDYPYKGRNERCNLERNQIVAKIDSFVHINQNEETIKQYLYEHGPISVGINANPLQYYSRGVFHPTSSRCSPRGLNHAVTLVGYGVDGKDPYWLVKNSWGTRWGENGYFRIYRGANVCGIAAFATSAVIN</sequence>
<dbReference type="GO" id="GO:0006508">
    <property type="term" value="P:proteolysis"/>
    <property type="evidence" value="ECO:0007669"/>
    <property type="project" value="UniProtKB-KW"/>
</dbReference>
<dbReference type="InterPro" id="IPR000668">
    <property type="entry name" value="Peptidase_C1A_C"/>
</dbReference>
<dbReference type="PROSITE" id="PS00640">
    <property type="entry name" value="THIOL_PROTEASE_ASN"/>
    <property type="match status" value="1"/>
</dbReference>
<dbReference type="InterPro" id="IPR025661">
    <property type="entry name" value="Pept_asp_AS"/>
</dbReference>
<dbReference type="OrthoDB" id="5875790at2759"/>
<dbReference type="Gene3D" id="3.90.70.10">
    <property type="entry name" value="Cysteine proteinases"/>
    <property type="match status" value="1"/>
</dbReference>
<dbReference type="Proteomes" id="UP000582659">
    <property type="component" value="Unassembled WGS sequence"/>
</dbReference>
<dbReference type="Proteomes" id="UP000659654">
    <property type="component" value="Unassembled WGS sequence"/>
</dbReference>
<evidence type="ECO:0000256" key="3">
    <source>
        <dbReference type="ARBA" id="ARBA00022801"/>
    </source>
</evidence>
<dbReference type="GO" id="GO:0008234">
    <property type="term" value="F:cysteine-type peptidase activity"/>
    <property type="evidence" value="ECO:0007669"/>
    <property type="project" value="UniProtKB-KW"/>
</dbReference>
<dbReference type="InterPro" id="IPR000169">
    <property type="entry name" value="Pept_cys_AS"/>
</dbReference>
<dbReference type="EMBL" id="CAJFCV020000001">
    <property type="protein sequence ID" value="CAG9082524.1"/>
    <property type="molecule type" value="Genomic_DNA"/>
</dbReference>
<dbReference type="PRINTS" id="PR00705">
    <property type="entry name" value="PAPAIN"/>
</dbReference>
<dbReference type="PROSITE" id="PS00639">
    <property type="entry name" value="THIOL_PROTEASE_HIS"/>
    <property type="match status" value="1"/>
</dbReference>
<dbReference type="eggNOG" id="KOG1542">
    <property type="taxonomic scope" value="Eukaryota"/>
</dbReference>
<evidence type="ECO:0000313" key="12">
    <source>
        <dbReference type="Proteomes" id="UP000659654"/>
    </source>
</evidence>
<dbReference type="SUPFAM" id="SSF54001">
    <property type="entry name" value="Cysteine proteinases"/>
    <property type="match status" value="1"/>
</dbReference>
<evidence type="ECO:0000313" key="10">
    <source>
        <dbReference type="EMBL" id="CAD5208695.1"/>
    </source>
</evidence>
<evidence type="ECO:0000256" key="4">
    <source>
        <dbReference type="ARBA" id="ARBA00022807"/>
    </source>
</evidence>
<organism evidence="11 13">
    <name type="scientific">Bursaphelenchus xylophilus</name>
    <name type="common">Pinewood nematode worm</name>
    <name type="synonym">Aphelenchoides xylophilus</name>
    <dbReference type="NCBI Taxonomy" id="6326"/>
    <lineage>
        <taxon>Eukaryota</taxon>
        <taxon>Metazoa</taxon>
        <taxon>Ecdysozoa</taxon>
        <taxon>Nematoda</taxon>
        <taxon>Chromadorea</taxon>
        <taxon>Rhabditida</taxon>
        <taxon>Tylenchina</taxon>
        <taxon>Tylenchomorpha</taxon>
        <taxon>Aphelenchoidea</taxon>
        <taxon>Aphelenchoididae</taxon>
        <taxon>Bursaphelenchus</taxon>
    </lineage>
</organism>
<dbReference type="WBParaSite" id="BXY_0841800.1">
    <property type="protein sequence ID" value="BXY_0841800.1"/>
    <property type="gene ID" value="BXY_0841800"/>
</dbReference>
<gene>
    <name evidence="10" type="ORF">BXYJ_LOCUS931</name>
</gene>
<dbReference type="SMART" id="SM00645">
    <property type="entry name" value="Pept_C1"/>
    <property type="match status" value="1"/>
</dbReference>